<feature type="non-terminal residue" evidence="3">
    <location>
        <position position="1213"/>
    </location>
</feature>
<dbReference type="SUPFAM" id="SSF82185">
    <property type="entry name" value="Histone H3 K4-specific methyltransferase SET7/9 N-terminal domain"/>
    <property type="match status" value="1"/>
</dbReference>
<feature type="compositionally biased region" description="Acidic residues" evidence="1">
    <location>
        <begin position="449"/>
        <end position="460"/>
    </location>
</feature>
<evidence type="ECO:0000313" key="3">
    <source>
        <dbReference type="EMBL" id="TRY72090.1"/>
    </source>
</evidence>
<name>A0A553P375_TIGCA</name>
<accession>A0A553P375</accession>
<feature type="region of interest" description="Disordered" evidence="1">
    <location>
        <begin position="181"/>
        <end position="213"/>
    </location>
</feature>
<dbReference type="InterPro" id="IPR001214">
    <property type="entry name" value="SET_dom"/>
</dbReference>
<feature type="domain" description="SET" evidence="2">
    <location>
        <begin position="647"/>
        <end position="788"/>
    </location>
</feature>
<dbReference type="Pfam" id="PF00856">
    <property type="entry name" value="SET"/>
    <property type="match status" value="2"/>
</dbReference>
<dbReference type="SUPFAM" id="SSF82199">
    <property type="entry name" value="SET domain"/>
    <property type="match status" value="2"/>
</dbReference>
<feature type="compositionally biased region" description="Low complexity" evidence="1">
    <location>
        <begin position="195"/>
        <end position="207"/>
    </location>
</feature>
<dbReference type="GO" id="GO:0008757">
    <property type="term" value="F:S-adenosylmethionine-dependent methyltransferase activity"/>
    <property type="evidence" value="ECO:0007669"/>
    <property type="project" value="UniProtKB-ARBA"/>
</dbReference>
<dbReference type="InterPro" id="IPR046341">
    <property type="entry name" value="SET_dom_sf"/>
</dbReference>
<keyword evidence="4" id="KW-1185">Reference proteome</keyword>
<dbReference type="GO" id="GO:0005694">
    <property type="term" value="C:chromosome"/>
    <property type="evidence" value="ECO:0007669"/>
    <property type="project" value="TreeGrafter"/>
</dbReference>
<proteinExistence type="predicted"/>
<feature type="compositionally biased region" description="Polar residues" evidence="1">
    <location>
        <begin position="412"/>
        <end position="422"/>
    </location>
</feature>
<dbReference type="Gene3D" id="2.20.110.10">
    <property type="entry name" value="Histone H3 K4-specific methyltransferase SET7/9 N-terminal domain"/>
    <property type="match status" value="1"/>
</dbReference>
<evidence type="ECO:0000313" key="4">
    <source>
        <dbReference type="Proteomes" id="UP000318571"/>
    </source>
</evidence>
<dbReference type="PROSITE" id="PS50280">
    <property type="entry name" value="SET"/>
    <property type="match status" value="2"/>
</dbReference>
<feature type="region of interest" description="Disordered" evidence="1">
    <location>
        <begin position="29"/>
        <end position="64"/>
    </location>
</feature>
<dbReference type="Proteomes" id="UP000318571">
    <property type="component" value="Chromosome 7"/>
</dbReference>
<evidence type="ECO:0000259" key="2">
    <source>
        <dbReference type="PROSITE" id="PS50280"/>
    </source>
</evidence>
<feature type="region of interest" description="Disordered" evidence="1">
    <location>
        <begin position="449"/>
        <end position="468"/>
    </location>
</feature>
<protein>
    <recommendedName>
        <fullName evidence="2">SET domain-containing protein</fullName>
    </recommendedName>
</protein>
<feature type="compositionally biased region" description="Acidic residues" evidence="1">
    <location>
        <begin position="390"/>
        <end position="411"/>
    </location>
</feature>
<feature type="region of interest" description="Disordered" evidence="1">
    <location>
        <begin position="352"/>
        <end position="425"/>
    </location>
</feature>
<dbReference type="PANTHER" id="PTHR46820">
    <property type="entry name" value="HISTONE-LYSINE N-METHYLTRANSFERASE SETD7"/>
    <property type="match status" value="1"/>
</dbReference>
<gene>
    <name evidence="3" type="ORF">TCAL_12364</name>
</gene>
<dbReference type="GO" id="GO:0008276">
    <property type="term" value="F:protein methyltransferase activity"/>
    <property type="evidence" value="ECO:0007669"/>
    <property type="project" value="UniProtKB-ARBA"/>
</dbReference>
<sequence length="1213" mass="136971">HGGPNWNTGSTFSSSSKFPLARDLLARSYEPSSDSLSNLLTPNPRGEIRRRRYSPDPGMNDNDWKNLLQRRTEQKKRKKRIGPRTAIGYNDNDCKDLRTINDYLDQVVAKSKLGLMDEGRDSISSPSQLYPKKAIASTFGSFVAKSRKHLSKVKTAQEVTPSKVVDVKLKPTKDAFVKENARPVAPSCDNDAPNSTSTAEETTTRSSFALGTMTSRKQPIQPKILLQQPHESEKFDTLDTYGLISTSMNGRSCPKSINLEILIGQGTADQLGECARDLSVVPTKSLLLQNHFVRLEPAHLESGNVLDPTLQHLKASRASMVSSSTLPTQQGVAPKMTLSEVGSNLDQVSYDRASDCCGSSNDMGQPQPKVNSNQDLNQRVNDIHYKEASSDNEDEDEDDWEYYSDDDEEELTNSLSPSTANKAYNKPRLSGMSMALLNMFDNTWNYWEEEEDNEEEEEVDEKSPYYQIPVPEPGVSPWIADEIRDWIKEFQDKKTFKKLNKVLLEKSDTKKGAKLDEESDNSNTLSEVFKIKGKKHGLFRSLDHANGNCLKTFGAHLNDQIAGAMWERLPGNAYLVKFLNGNNNGEETTGTYLYPDLIHAIHGTFSNGKLLQGKYGFVKSVTYEHEILRPHIRILSDQDTFQFDQSTSIRISSTPLFRDPYEHHMVYVDHSGIPYAGEGLYAKQSIEPGTLISIFNGIRIRDFNSTETRFREGFTDYKILLKRDMSLDIPKDSQRTAKYCATLGHKCCHSFSPNADFRELYHPRFGHVMSLVAIDYIRPKTEILVSYNYHIDKSPEWYRDLYFQHLRKVEGKSEEHLLSLSRKISRNSGTMPPEMTVNDLKEWFKRASDCHYELHSTCELDNDAKRSSLSISEVIFNRLDGEVDEFGSGYGTMEATPQLTIEGPIKEFQFHGKCIERIWSESNSYGVMQCGVKLGIWKTFSLDNKLKAFVEYCEGKPTNHSLLVKSGNSCLIGNYLEHGNIQGKGIYLYPGFKYAISGDLMGGKMRNGQFAKVLGAQIHHSPYGVPQPILEFQTNNLPICYDPATSLRISKTPLVPDPYEDLAVFVKESGTPGAGEGLFAKQNFQAGDLISLFNGLKIFKTSRITKISAESEDWSDYRLTVDKDVDIDITEDLVSLKTYCASHGHKACHSFEQKNAKFDNLFHPRFGEIMSIVALTNIPKNSEILVNYNYDLTLAPVWYRDLWQQFQTKCTSC</sequence>
<dbReference type="SMART" id="SM00317">
    <property type="entry name" value="SET"/>
    <property type="match status" value="2"/>
</dbReference>
<comment type="caution">
    <text evidence="3">The sequence shown here is derived from an EMBL/GenBank/DDBJ whole genome shotgun (WGS) entry which is preliminary data.</text>
</comment>
<feature type="non-terminal residue" evidence="3">
    <location>
        <position position="1"/>
    </location>
</feature>
<dbReference type="InterPro" id="IPR054533">
    <property type="entry name" value="SETD7_N"/>
</dbReference>
<dbReference type="PANTHER" id="PTHR46820:SF1">
    <property type="entry name" value="HISTONE-LYSINE N-METHYLTRANSFERASE SETD7"/>
    <property type="match status" value="1"/>
</dbReference>
<dbReference type="GO" id="GO:0008170">
    <property type="term" value="F:N-methyltransferase activity"/>
    <property type="evidence" value="ECO:0007669"/>
    <property type="project" value="UniProtKB-ARBA"/>
</dbReference>
<feature type="domain" description="SET" evidence="2">
    <location>
        <begin position="1045"/>
        <end position="1189"/>
    </location>
</feature>
<reference evidence="3 4" key="1">
    <citation type="journal article" date="2018" name="Nat. Ecol. Evol.">
        <title>Genomic signatures of mitonuclear coevolution across populations of Tigriopus californicus.</title>
        <authorList>
            <person name="Barreto F.S."/>
            <person name="Watson E.T."/>
            <person name="Lima T.G."/>
            <person name="Willett C.S."/>
            <person name="Edmands S."/>
            <person name="Li W."/>
            <person name="Burton R.S."/>
        </authorList>
    </citation>
    <scope>NUCLEOTIDE SEQUENCE [LARGE SCALE GENOMIC DNA]</scope>
    <source>
        <strain evidence="3 4">San Diego</strain>
    </source>
</reference>
<dbReference type="AlphaFoldDB" id="A0A553P375"/>
<dbReference type="GO" id="GO:0003682">
    <property type="term" value="F:chromatin binding"/>
    <property type="evidence" value="ECO:0007669"/>
    <property type="project" value="TreeGrafter"/>
</dbReference>
<dbReference type="Gene3D" id="2.170.270.10">
    <property type="entry name" value="SET domain"/>
    <property type="match status" value="2"/>
</dbReference>
<dbReference type="EMBL" id="VCGU01000008">
    <property type="protein sequence ID" value="TRY72090.1"/>
    <property type="molecule type" value="Genomic_DNA"/>
</dbReference>
<feature type="compositionally biased region" description="Polar residues" evidence="1">
    <location>
        <begin position="357"/>
        <end position="380"/>
    </location>
</feature>
<feature type="compositionally biased region" description="Polar residues" evidence="1">
    <location>
        <begin position="30"/>
        <end position="41"/>
    </location>
</feature>
<dbReference type="GO" id="GO:0070828">
    <property type="term" value="P:heterochromatin organization"/>
    <property type="evidence" value="ECO:0007669"/>
    <property type="project" value="TreeGrafter"/>
</dbReference>
<dbReference type="STRING" id="6832.A0A553P375"/>
<dbReference type="GO" id="GO:0005634">
    <property type="term" value="C:nucleus"/>
    <property type="evidence" value="ECO:0007669"/>
    <property type="project" value="TreeGrafter"/>
</dbReference>
<dbReference type="Pfam" id="PF22648">
    <property type="entry name" value="SET7_N"/>
    <property type="match status" value="2"/>
</dbReference>
<evidence type="ECO:0000256" key="1">
    <source>
        <dbReference type="SAM" id="MobiDB-lite"/>
    </source>
</evidence>
<organism evidence="3 4">
    <name type="scientific">Tigriopus californicus</name>
    <name type="common">Marine copepod</name>
    <dbReference type="NCBI Taxonomy" id="6832"/>
    <lineage>
        <taxon>Eukaryota</taxon>
        <taxon>Metazoa</taxon>
        <taxon>Ecdysozoa</taxon>
        <taxon>Arthropoda</taxon>
        <taxon>Crustacea</taxon>
        <taxon>Multicrustacea</taxon>
        <taxon>Hexanauplia</taxon>
        <taxon>Copepoda</taxon>
        <taxon>Harpacticoida</taxon>
        <taxon>Harpacticidae</taxon>
        <taxon>Tigriopus</taxon>
    </lineage>
</organism>